<keyword evidence="2" id="KW-0812">Transmembrane</keyword>
<feature type="compositionally biased region" description="Basic and acidic residues" evidence="1">
    <location>
        <begin position="317"/>
        <end position="335"/>
    </location>
</feature>
<evidence type="ECO:0000256" key="2">
    <source>
        <dbReference type="SAM" id="Phobius"/>
    </source>
</evidence>
<gene>
    <name evidence="3" type="ORF">WR25_18187</name>
</gene>
<name>A0A2A2JHV5_9BILA</name>
<proteinExistence type="predicted"/>
<evidence type="ECO:0000313" key="3">
    <source>
        <dbReference type="EMBL" id="PAV61336.1"/>
    </source>
</evidence>
<dbReference type="Proteomes" id="UP000218231">
    <property type="component" value="Unassembled WGS sequence"/>
</dbReference>
<feature type="region of interest" description="Disordered" evidence="1">
    <location>
        <begin position="274"/>
        <end position="373"/>
    </location>
</feature>
<comment type="caution">
    <text evidence="3">The sequence shown here is derived from an EMBL/GenBank/DDBJ whole genome shotgun (WGS) entry which is preliminary data.</text>
</comment>
<dbReference type="EMBL" id="LIAE01010418">
    <property type="protein sequence ID" value="PAV61336.1"/>
    <property type="molecule type" value="Genomic_DNA"/>
</dbReference>
<evidence type="ECO:0000256" key="1">
    <source>
        <dbReference type="SAM" id="MobiDB-lite"/>
    </source>
</evidence>
<sequence length="462" mass="54234">MNFLGSNAFAFILSISIATLLTINYIYNKSPSSIAFFSSIDYKVYAPPRAYVVMGADTNHIYLFPLIVTIRNWKRNNVNSILCFAEPRENFMRDEATRFIFETIIAEEGVSVSKDWLADGDVLARRLYEEFDDVEFIRNGTGKPKISESWYADQMIVSERIADWIKRDGNEKYLGRYQWFGRAKRLDRAWWKNDFSKVDLSKFHDVHILHPLGEPNNWKRTLSLLKKMFDESDVEWLERIHEEYARIVVFPPQTTPSPRPIKRRFGMLPMASTGFTVNRLPPLDNPLQYDYAPEEPEQEINRRENYRKNQRRTITRKQQEVRAERDRGRSKERRMTGRNRSKSGSRSRQTAEAEESRQRRRSQSRTREWVEDTSEVDYHNRGVAQSFVDNQAPITGYQANDSFNSLDNPLSASQYPWISNGYHPDWHLRILRVLNDSGYSQPAADNSTPANGDFPRYLSRMY</sequence>
<keyword evidence="2" id="KW-1133">Transmembrane helix</keyword>
<accession>A0A2A2JHV5</accession>
<keyword evidence="2" id="KW-0472">Membrane</keyword>
<organism evidence="3 4">
    <name type="scientific">Diploscapter pachys</name>
    <dbReference type="NCBI Taxonomy" id="2018661"/>
    <lineage>
        <taxon>Eukaryota</taxon>
        <taxon>Metazoa</taxon>
        <taxon>Ecdysozoa</taxon>
        <taxon>Nematoda</taxon>
        <taxon>Chromadorea</taxon>
        <taxon>Rhabditida</taxon>
        <taxon>Rhabditina</taxon>
        <taxon>Rhabditomorpha</taxon>
        <taxon>Rhabditoidea</taxon>
        <taxon>Rhabditidae</taxon>
        <taxon>Diploscapter</taxon>
    </lineage>
</organism>
<evidence type="ECO:0000313" key="4">
    <source>
        <dbReference type="Proteomes" id="UP000218231"/>
    </source>
</evidence>
<feature type="compositionally biased region" description="Basic residues" evidence="1">
    <location>
        <begin position="336"/>
        <end position="345"/>
    </location>
</feature>
<feature type="transmembrane region" description="Helical" evidence="2">
    <location>
        <begin position="7"/>
        <end position="27"/>
    </location>
</feature>
<dbReference type="AlphaFoldDB" id="A0A2A2JHV5"/>
<reference evidence="3 4" key="1">
    <citation type="journal article" date="2017" name="Curr. Biol.">
        <title>Genome architecture and evolution of a unichromosomal asexual nematode.</title>
        <authorList>
            <person name="Fradin H."/>
            <person name="Zegar C."/>
            <person name="Gutwein M."/>
            <person name="Lucas J."/>
            <person name="Kovtun M."/>
            <person name="Corcoran D."/>
            <person name="Baugh L.R."/>
            <person name="Kiontke K."/>
            <person name="Gunsalus K."/>
            <person name="Fitch D.H."/>
            <person name="Piano F."/>
        </authorList>
    </citation>
    <scope>NUCLEOTIDE SEQUENCE [LARGE SCALE GENOMIC DNA]</scope>
    <source>
        <strain evidence="3">PF1309</strain>
    </source>
</reference>
<protein>
    <submittedName>
        <fullName evidence="3">Uncharacterized protein</fullName>
    </submittedName>
</protein>
<keyword evidence="4" id="KW-1185">Reference proteome</keyword>